<dbReference type="RefSeq" id="WP_189403893.1">
    <property type="nucleotide sequence ID" value="NZ_BMXP01000002.1"/>
</dbReference>
<reference evidence="2" key="2">
    <citation type="submission" date="2020-09" db="EMBL/GenBank/DDBJ databases">
        <authorList>
            <person name="Sun Q."/>
            <person name="Kim S."/>
        </authorList>
    </citation>
    <scope>NUCLEOTIDE SEQUENCE</scope>
    <source>
        <strain evidence="2">KCTC 22164</strain>
    </source>
</reference>
<keyword evidence="1" id="KW-0732">Signal</keyword>
<name>A0A918JG84_9ALTE</name>
<reference evidence="2" key="1">
    <citation type="journal article" date="2014" name="Int. J. Syst. Evol. Microbiol.">
        <title>Complete genome sequence of Corynebacterium casei LMG S-19264T (=DSM 44701T), isolated from a smear-ripened cheese.</title>
        <authorList>
            <consortium name="US DOE Joint Genome Institute (JGI-PGF)"/>
            <person name="Walter F."/>
            <person name="Albersmeier A."/>
            <person name="Kalinowski J."/>
            <person name="Ruckert C."/>
        </authorList>
    </citation>
    <scope>NUCLEOTIDE SEQUENCE</scope>
    <source>
        <strain evidence="2">KCTC 22164</strain>
    </source>
</reference>
<comment type="caution">
    <text evidence="2">The sequence shown here is derived from an EMBL/GenBank/DDBJ whole genome shotgun (WGS) entry which is preliminary data.</text>
</comment>
<protein>
    <submittedName>
        <fullName evidence="2">Uncharacterized protein</fullName>
    </submittedName>
</protein>
<dbReference type="EMBL" id="BMXP01000002">
    <property type="protein sequence ID" value="GGW78465.1"/>
    <property type="molecule type" value="Genomic_DNA"/>
</dbReference>
<accession>A0A918JG84</accession>
<feature type="chain" id="PRO_5037081533" evidence="1">
    <location>
        <begin position="25"/>
        <end position="195"/>
    </location>
</feature>
<evidence type="ECO:0000256" key="1">
    <source>
        <dbReference type="SAM" id="SignalP"/>
    </source>
</evidence>
<gene>
    <name evidence="2" type="ORF">GCM10007391_08830</name>
</gene>
<keyword evidence="3" id="KW-1185">Reference proteome</keyword>
<proteinExistence type="predicted"/>
<dbReference type="Proteomes" id="UP000631300">
    <property type="component" value="Unassembled WGS sequence"/>
</dbReference>
<evidence type="ECO:0000313" key="2">
    <source>
        <dbReference type="EMBL" id="GGW78465.1"/>
    </source>
</evidence>
<sequence length="195" mass="21649">MNTVKVFCSYALAITTLLVSAAHANTLSPAKWLASAVGETVEIDMQVDKHKLSFKGCKQTRYSLTMSRQLAPDWQVEAIAHYGRGALSFGTLTQTVKTQALELVAWHEFNDDMRVGVMHKAQPGHEIVLLMGDDLDLPTSKTLGLYVDMEIGISTEQSVRITLLRETWNADSASVPLAWRRSQDSQVQLSYSMAF</sequence>
<feature type="signal peptide" evidence="1">
    <location>
        <begin position="1"/>
        <end position="24"/>
    </location>
</feature>
<dbReference type="AlphaFoldDB" id="A0A918JG84"/>
<organism evidence="2 3">
    <name type="scientific">Alteromonas halophila</name>
    <dbReference type="NCBI Taxonomy" id="516698"/>
    <lineage>
        <taxon>Bacteria</taxon>
        <taxon>Pseudomonadati</taxon>
        <taxon>Pseudomonadota</taxon>
        <taxon>Gammaproteobacteria</taxon>
        <taxon>Alteromonadales</taxon>
        <taxon>Alteromonadaceae</taxon>
        <taxon>Alteromonas/Salinimonas group</taxon>
        <taxon>Alteromonas</taxon>
    </lineage>
</organism>
<evidence type="ECO:0000313" key="3">
    <source>
        <dbReference type="Proteomes" id="UP000631300"/>
    </source>
</evidence>